<reference evidence="3 4" key="1">
    <citation type="submission" date="2016-05" db="EMBL/GenBank/DDBJ databases">
        <authorList>
            <person name="Lavstsen T."/>
            <person name="Jespersen J.S."/>
        </authorList>
    </citation>
    <scope>NUCLEOTIDE SEQUENCE [LARGE SCALE GENOMIC DNA]</scope>
    <source>
        <strain evidence="3 4">KCJ1736</strain>
    </source>
</reference>
<gene>
    <name evidence="3" type="ORF">A7J57_12035</name>
</gene>
<dbReference type="RefSeq" id="WP_063951622.1">
    <property type="nucleotide sequence ID" value="NZ_LXPS01000040.1"/>
</dbReference>
<evidence type="ECO:0008006" key="5">
    <source>
        <dbReference type="Google" id="ProtNLM"/>
    </source>
</evidence>
<feature type="chain" id="PRO_5008052802" description="DUF1402 family protein" evidence="2">
    <location>
        <begin position="25"/>
        <end position="321"/>
    </location>
</feature>
<evidence type="ECO:0000256" key="1">
    <source>
        <dbReference type="SAM" id="MobiDB-lite"/>
    </source>
</evidence>
<organism evidence="3 4">
    <name type="scientific">Agrobacterium tumefaciens</name>
    <dbReference type="NCBI Taxonomy" id="358"/>
    <lineage>
        <taxon>Bacteria</taxon>
        <taxon>Pseudomonadati</taxon>
        <taxon>Pseudomonadota</taxon>
        <taxon>Alphaproteobacteria</taxon>
        <taxon>Hyphomicrobiales</taxon>
        <taxon>Rhizobiaceae</taxon>
        <taxon>Rhizobium/Agrobacterium group</taxon>
        <taxon>Agrobacterium</taxon>
        <taxon>Agrobacterium tumefaciens complex</taxon>
    </lineage>
</organism>
<evidence type="ECO:0000313" key="4">
    <source>
        <dbReference type="Proteomes" id="UP000077098"/>
    </source>
</evidence>
<feature type="region of interest" description="Disordered" evidence="1">
    <location>
        <begin position="30"/>
        <end position="52"/>
    </location>
</feature>
<protein>
    <recommendedName>
        <fullName evidence="5">DUF1402 family protein</fullName>
    </recommendedName>
</protein>
<dbReference type="Pfam" id="PF07182">
    <property type="entry name" value="DUF1402"/>
    <property type="match status" value="1"/>
</dbReference>
<dbReference type="EMBL" id="LXPS01000040">
    <property type="protein sequence ID" value="OAE36995.1"/>
    <property type="molecule type" value="Genomic_DNA"/>
</dbReference>
<feature type="signal peptide" evidence="2">
    <location>
        <begin position="1"/>
        <end position="24"/>
    </location>
</feature>
<keyword evidence="2" id="KW-0732">Signal</keyword>
<comment type="caution">
    <text evidence="3">The sequence shown here is derived from an EMBL/GenBank/DDBJ whole genome shotgun (WGS) entry which is preliminary data.</text>
</comment>
<name>A0A176WW62_AGRTU</name>
<dbReference type="InterPro" id="IPR009842">
    <property type="entry name" value="DUF1402"/>
</dbReference>
<evidence type="ECO:0000313" key="3">
    <source>
        <dbReference type="EMBL" id="OAE36995.1"/>
    </source>
</evidence>
<evidence type="ECO:0000256" key="2">
    <source>
        <dbReference type="SAM" id="SignalP"/>
    </source>
</evidence>
<dbReference type="Proteomes" id="UP000077098">
    <property type="component" value="Unassembled WGS sequence"/>
</dbReference>
<sequence>MRKTLLAFAAALTFTVTASSYVEAATVVPPGNRNAEQPGVPGASAKRTKASNTSYERKYKKVLDLLSSDKALIAKIKSTAARYGIDPIHMIGAIVGEHTYNVDAYDRLQSYYVKAASYAGGSFRFGYKDETIAQFLTHSQFSKCQSKKDSYSLWNCREDVWEDSFRGKTVDGVAYPNNRFSAVFFQPFYAGQTFGLGQINPLTALMLSDMVARTSGYEKLDENDAAAVYTSIMDPDHSLAFMAAAIRKSIDDYRSIADMDISKNPGLTSTLYNVGGSQQRAAVLAQKNRQRAASGEQPSLPEENYYGWLVNDRIKDLQGLL</sequence>
<accession>A0A176WW62</accession>
<dbReference type="AlphaFoldDB" id="A0A176WW62"/>
<proteinExistence type="predicted"/>